<proteinExistence type="inferred from homology"/>
<gene>
    <name evidence="11" type="primary">alg14</name>
</gene>
<dbReference type="FunFam" id="3.40.50.2000:FF:000098">
    <property type="entry name" value="UDP-N-acetylglucosamine transferase subunit ALG14 homolog"/>
    <property type="match status" value="1"/>
</dbReference>
<sequence length="214" mass="23635">KMALLVGLSALSFLLMLVSFRLYVVLKAGRNCPFRAKESFAVVIVAGSGGHTSEVLRLTGSLSSAFSPRYYVVADTDRMSEEKISTFENSRGESTSQFSICQIPRSREVHQSWSSSVVSTLKSFCSSLPLMFRIRPDMVLCNGPGTCVPLCVAALLLGILGIKKVVIVYVESVCRVHTLSLTGKILYSLSDYFFVQWPSLRDKYPKSIFLGRIV</sequence>
<evidence type="ECO:0000256" key="7">
    <source>
        <dbReference type="ARBA" id="ARBA00023136"/>
    </source>
</evidence>
<dbReference type="SUPFAM" id="SSF53756">
    <property type="entry name" value="UDP-Glycosyltransferase/glycogen phosphorylase"/>
    <property type="match status" value="1"/>
</dbReference>
<evidence type="ECO:0000313" key="11">
    <source>
        <dbReference type="Ensembl" id="ENSTRUP00000070121.1"/>
    </source>
</evidence>
<dbReference type="GO" id="GO:0043541">
    <property type="term" value="C:UDP-N-acetylglucosamine transferase complex"/>
    <property type="evidence" value="ECO:0007669"/>
    <property type="project" value="TreeGrafter"/>
</dbReference>
<evidence type="ECO:0000256" key="3">
    <source>
        <dbReference type="ARBA" id="ARBA00017467"/>
    </source>
</evidence>
<dbReference type="Pfam" id="PF08660">
    <property type="entry name" value="Alg14"/>
    <property type="match status" value="1"/>
</dbReference>
<dbReference type="GO" id="GO:0004577">
    <property type="term" value="F:N-acetylglucosaminyldiphosphodolichol N-acetylglucosaminyltransferase activity"/>
    <property type="evidence" value="ECO:0007669"/>
    <property type="project" value="TreeGrafter"/>
</dbReference>
<reference evidence="11" key="1">
    <citation type="journal article" date="2011" name="Genome Biol. Evol.">
        <title>Integration of the genetic map and genome assembly of fugu facilitates insights into distinct features of genome evolution in teleosts and mammals.</title>
        <authorList>
            <person name="Kai W."/>
            <person name="Kikuchi K."/>
            <person name="Tohari S."/>
            <person name="Chew A.K."/>
            <person name="Tay A."/>
            <person name="Fujiwara A."/>
            <person name="Hosoya S."/>
            <person name="Suetake H."/>
            <person name="Naruse K."/>
            <person name="Brenner S."/>
            <person name="Suzuki Y."/>
            <person name="Venkatesh B."/>
        </authorList>
    </citation>
    <scope>NUCLEOTIDE SEQUENCE [LARGE SCALE GENOMIC DNA]</scope>
</reference>
<keyword evidence="5" id="KW-0256">Endoplasmic reticulum</keyword>
<dbReference type="PANTHER" id="PTHR12154:SF4">
    <property type="entry name" value="UDP-N-ACETYLGLUCOSAMINE TRANSFERASE SUBUNIT ALG14 HOMOLOG"/>
    <property type="match status" value="1"/>
</dbReference>
<comment type="subunit">
    <text evidence="8">Forms with ALG13 the active heterodimeric UDP-N-acetylglucosamine transferase complex.</text>
</comment>
<reference evidence="11" key="3">
    <citation type="submission" date="2025-09" db="UniProtKB">
        <authorList>
            <consortium name="Ensembl"/>
        </authorList>
    </citation>
    <scope>IDENTIFICATION</scope>
</reference>
<evidence type="ECO:0000256" key="10">
    <source>
        <dbReference type="ARBA" id="ARBA00075041"/>
    </source>
</evidence>
<keyword evidence="12" id="KW-1185">Reference proteome</keyword>
<dbReference type="GeneTree" id="ENSGT00390000002579"/>
<protein>
    <recommendedName>
        <fullName evidence="3">UDP-N-acetylglucosamine transferase subunit ALG14</fullName>
    </recommendedName>
    <alternativeName>
        <fullName evidence="10">Asparagine-linked glycosylation 14 homolog</fullName>
    </alternativeName>
    <alternativeName>
        <fullName evidence="9">UDP-N-acetylglucosamine transferase subunit alg14</fullName>
    </alternativeName>
</protein>
<evidence type="ECO:0000256" key="8">
    <source>
        <dbReference type="ARBA" id="ARBA00063014"/>
    </source>
</evidence>
<organism evidence="11 12">
    <name type="scientific">Takifugu rubripes</name>
    <name type="common">Japanese pufferfish</name>
    <name type="synonym">Fugu rubripes</name>
    <dbReference type="NCBI Taxonomy" id="31033"/>
    <lineage>
        <taxon>Eukaryota</taxon>
        <taxon>Metazoa</taxon>
        <taxon>Chordata</taxon>
        <taxon>Craniata</taxon>
        <taxon>Vertebrata</taxon>
        <taxon>Euteleostomi</taxon>
        <taxon>Actinopterygii</taxon>
        <taxon>Neopterygii</taxon>
        <taxon>Teleostei</taxon>
        <taxon>Neoteleostei</taxon>
        <taxon>Acanthomorphata</taxon>
        <taxon>Eupercaria</taxon>
        <taxon>Tetraodontiformes</taxon>
        <taxon>Tetradontoidea</taxon>
        <taxon>Tetraodontidae</taxon>
        <taxon>Takifugu</taxon>
    </lineage>
</organism>
<dbReference type="AlphaFoldDB" id="A0A674NA63"/>
<comment type="subcellular location">
    <subcellularLocation>
        <location evidence="1">Endoplasmic reticulum membrane</location>
        <topology evidence="1">Single-pass membrane protein</topology>
    </subcellularLocation>
</comment>
<dbReference type="Proteomes" id="UP000005226">
    <property type="component" value="Unplaced"/>
</dbReference>
<name>A0A674NA63_TAKRU</name>
<dbReference type="InParanoid" id="A0A674NA63"/>
<dbReference type="Gene3D" id="3.40.50.2000">
    <property type="entry name" value="Glycogen Phosphorylase B"/>
    <property type="match status" value="1"/>
</dbReference>
<dbReference type="OMA" id="CRIVFIE"/>
<reference evidence="11" key="2">
    <citation type="submission" date="2025-08" db="UniProtKB">
        <authorList>
            <consortium name="Ensembl"/>
        </authorList>
    </citation>
    <scope>IDENTIFICATION</scope>
</reference>
<dbReference type="PANTHER" id="PTHR12154">
    <property type="entry name" value="GLYCOSYL TRANSFERASE-RELATED"/>
    <property type="match status" value="1"/>
</dbReference>
<evidence type="ECO:0000256" key="2">
    <source>
        <dbReference type="ARBA" id="ARBA00009731"/>
    </source>
</evidence>
<dbReference type="GO" id="GO:0006488">
    <property type="term" value="P:dolichol-linked oligosaccharide biosynthetic process"/>
    <property type="evidence" value="ECO:0007669"/>
    <property type="project" value="InterPro"/>
</dbReference>
<evidence type="ECO:0000256" key="6">
    <source>
        <dbReference type="ARBA" id="ARBA00022989"/>
    </source>
</evidence>
<evidence type="ECO:0000313" key="12">
    <source>
        <dbReference type="Proteomes" id="UP000005226"/>
    </source>
</evidence>
<keyword evidence="7" id="KW-0472">Membrane</keyword>
<dbReference type="InterPro" id="IPR013969">
    <property type="entry name" value="Oligosacch_biosynth_Alg14"/>
</dbReference>
<evidence type="ECO:0000256" key="9">
    <source>
        <dbReference type="ARBA" id="ARBA00067533"/>
    </source>
</evidence>
<evidence type="ECO:0000256" key="5">
    <source>
        <dbReference type="ARBA" id="ARBA00022824"/>
    </source>
</evidence>
<evidence type="ECO:0000256" key="1">
    <source>
        <dbReference type="ARBA" id="ARBA00004389"/>
    </source>
</evidence>
<keyword evidence="4" id="KW-0812">Transmembrane</keyword>
<comment type="similarity">
    <text evidence="2">Belongs to the ALG14 family.</text>
</comment>
<evidence type="ECO:0000256" key="4">
    <source>
        <dbReference type="ARBA" id="ARBA00022692"/>
    </source>
</evidence>
<dbReference type="Ensembl" id="ENSTRUT00000075142.1">
    <property type="protein sequence ID" value="ENSTRUP00000070121.1"/>
    <property type="gene ID" value="ENSTRUG00000028975.1"/>
</dbReference>
<accession>A0A674NA63</accession>
<keyword evidence="6" id="KW-1133">Transmembrane helix</keyword>